<sequence length="372" mass="41099">MIFKNITQRSWWEKDVLARPADLLIVGSGITGLSTALFYRRMYPDSRVMVLDRGFWPTGATGRNAGFACFGSAGELLDDLHQEPEAGVKARLRMRFEGLELLKTELGTDAIGYEMTGGYEIFDDISDPHFRESVANLKRFSGWVEEITGLPDTYEVRDINSFPSIFNRLEGYLHSGKMLQALVRKANEAGVEIRWNTPVAEVKSNGVVLQDGLVLQAGAVLCATNGYTSTLESGTTVKPARGYVFVTKPLQNLPWHGSCHYNRGYVYFRDLGDRLLIGGARDVDKAGEESIRNEINPKIKNWLVSFVNEKLGIDPDWEIEQEWTGVMGFGATKTPECTRHENGVYVAAGLGGMGVALGMKLGQQAATMIAKS</sequence>
<protein>
    <recommendedName>
        <fullName evidence="1">FAD dependent oxidoreductase domain-containing protein</fullName>
    </recommendedName>
</protein>
<dbReference type="Gene3D" id="3.50.50.60">
    <property type="entry name" value="FAD/NAD(P)-binding domain"/>
    <property type="match status" value="1"/>
</dbReference>
<dbReference type="PANTHER" id="PTHR13847:SF281">
    <property type="entry name" value="FAD DEPENDENT OXIDOREDUCTASE DOMAIN-CONTAINING PROTEIN"/>
    <property type="match status" value="1"/>
</dbReference>
<proteinExistence type="predicted"/>
<dbReference type="PANTHER" id="PTHR13847">
    <property type="entry name" value="SARCOSINE DEHYDROGENASE-RELATED"/>
    <property type="match status" value="1"/>
</dbReference>
<dbReference type="OrthoDB" id="1491488at2"/>
<reference evidence="2 3" key="1">
    <citation type="submission" date="2018-03" db="EMBL/GenBank/DDBJ databases">
        <title>Phenotypic and genomic properties of Cyclonatronum proteinivorum gen. nov., sp. nov., a haloalkaliphilic bacteroidete from soda lakes possessing Na+-translocating rhodopsin.</title>
        <authorList>
            <person name="Toshchakov S.V."/>
            <person name="Korzhenkov A."/>
            <person name="Samarov N.I."/>
            <person name="Kublanov I.V."/>
            <person name="Muntyan M.S."/>
            <person name="Sorokin D.Y."/>
        </authorList>
    </citation>
    <scope>NUCLEOTIDE SEQUENCE [LARGE SCALE GENOMIC DNA]</scope>
    <source>
        <strain evidence="2 3">Omega</strain>
    </source>
</reference>
<gene>
    <name evidence="2" type="ORF">CYPRO_1502</name>
</gene>
<evidence type="ECO:0000313" key="3">
    <source>
        <dbReference type="Proteomes" id="UP000254808"/>
    </source>
</evidence>
<dbReference type="RefSeq" id="WP_114984020.1">
    <property type="nucleotide sequence ID" value="NZ_CP027806.1"/>
</dbReference>
<dbReference type="SUPFAM" id="SSF51971">
    <property type="entry name" value="Nucleotide-binding domain"/>
    <property type="match status" value="1"/>
</dbReference>
<dbReference type="GO" id="GO:0005737">
    <property type="term" value="C:cytoplasm"/>
    <property type="evidence" value="ECO:0007669"/>
    <property type="project" value="TreeGrafter"/>
</dbReference>
<dbReference type="Proteomes" id="UP000254808">
    <property type="component" value="Chromosome"/>
</dbReference>
<organism evidence="2 3">
    <name type="scientific">Cyclonatronum proteinivorum</name>
    <dbReference type="NCBI Taxonomy" id="1457365"/>
    <lineage>
        <taxon>Bacteria</taxon>
        <taxon>Pseudomonadati</taxon>
        <taxon>Balneolota</taxon>
        <taxon>Balneolia</taxon>
        <taxon>Balneolales</taxon>
        <taxon>Cyclonatronaceae</taxon>
        <taxon>Cyclonatronum</taxon>
    </lineage>
</organism>
<dbReference type="InterPro" id="IPR006076">
    <property type="entry name" value="FAD-dep_OxRdtase"/>
</dbReference>
<dbReference type="KEGG" id="cprv:CYPRO_1502"/>
<keyword evidence="3" id="KW-1185">Reference proteome</keyword>
<feature type="domain" description="FAD dependent oxidoreductase" evidence="1">
    <location>
        <begin position="22"/>
        <end position="366"/>
    </location>
</feature>
<evidence type="ECO:0000313" key="2">
    <source>
        <dbReference type="EMBL" id="AXJ00758.1"/>
    </source>
</evidence>
<dbReference type="EMBL" id="CP027806">
    <property type="protein sequence ID" value="AXJ00758.1"/>
    <property type="molecule type" value="Genomic_DNA"/>
</dbReference>
<accession>A0A345UJV6</accession>
<name>A0A345UJV6_9BACT</name>
<dbReference type="AlphaFoldDB" id="A0A345UJV6"/>
<dbReference type="Pfam" id="PF01266">
    <property type="entry name" value="DAO"/>
    <property type="match status" value="1"/>
</dbReference>
<dbReference type="InterPro" id="IPR036188">
    <property type="entry name" value="FAD/NAD-bd_sf"/>
</dbReference>
<evidence type="ECO:0000259" key="1">
    <source>
        <dbReference type="Pfam" id="PF01266"/>
    </source>
</evidence>
<dbReference type="Gene3D" id="3.30.9.10">
    <property type="entry name" value="D-Amino Acid Oxidase, subunit A, domain 2"/>
    <property type="match status" value="1"/>
</dbReference>